<sequence length="77" mass="8486">MDLYKRRKMTAVKVCSQEKWCGNTANRAPRVARWAPPAALLLYDAPRALPCPSCPAPLHAASPPDHATTVWPSSFQL</sequence>
<proteinExistence type="predicted"/>
<protein>
    <submittedName>
        <fullName evidence="1">Uncharacterized protein</fullName>
    </submittedName>
</protein>
<dbReference type="Proteomes" id="UP000324222">
    <property type="component" value="Unassembled WGS sequence"/>
</dbReference>
<evidence type="ECO:0000313" key="2">
    <source>
        <dbReference type="Proteomes" id="UP000324222"/>
    </source>
</evidence>
<gene>
    <name evidence="1" type="ORF">E2C01_024675</name>
</gene>
<keyword evidence="2" id="KW-1185">Reference proteome</keyword>
<reference evidence="1 2" key="1">
    <citation type="submission" date="2019-05" db="EMBL/GenBank/DDBJ databases">
        <title>Another draft genome of Portunus trituberculatus and its Hox gene families provides insights of decapod evolution.</title>
        <authorList>
            <person name="Jeong J.-H."/>
            <person name="Song I."/>
            <person name="Kim S."/>
            <person name="Choi T."/>
            <person name="Kim D."/>
            <person name="Ryu S."/>
            <person name="Kim W."/>
        </authorList>
    </citation>
    <scope>NUCLEOTIDE SEQUENCE [LARGE SCALE GENOMIC DNA]</scope>
    <source>
        <tissue evidence="1">Muscle</tissue>
    </source>
</reference>
<evidence type="ECO:0000313" key="1">
    <source>
        <dbReference type="EMBL" id="MPC31387.1"/>
    </source>
</evidence>
<comment type="caution">
    <text evidence="1">The sequence shown here is derived from an EMBL/GenBank/DDBJ whole genome shotgun (WGS) entry which is preliminary data.</text>
</comment>
<dbReference type="AlphaFoldDB" id="A0A5B7EDI6"/>
<organism evidence="1 2">
    <name type="scientific">Portunus trituberculatus</name>
    <name type="common">Swimming crab</name>
    <name type="synonym">Neptunus trituberculatus</name>
    <dbReference type="NCBI Taxonomy" id="210409"/>
    <lineage>
        <taxon>Eukaryota</taxon>
        <taxon>Metazoa</taxon>
        <taxon>Ecdysozoa</taxon>
        <taxon>Arthropoda</taxon>
        <taxon>Crustacea</taxon>
        <taxon>Multicrustacea</taxon>
        <taxon>Malacostraca</taxon>
        <taxon>Eumalacostraca</taxon>
        <taxon>Eucarida</taxon>
        <taxon>Decapoda</taxon>
        <taxon>Pleocyemata</taxon>
        <taxon>Brachyura</taxon>
        <taxon>Eubrachyura</taxon>
        <taxon>Portunoidea</taxon>
        <taxon>Portunidae</taxon>
        <taxon>Portuninae</taxon>
        <taxon>Portunus</taxon>
    </lineage>
</organism>
<name>A0A5B7EDI6_PORTR</name>
<accession>A0A5B7EDI6</accession>
<dbReference type="EMBL" id="VSRR010002426">
    <property type="protein sequence ID" value="MPC31387.1"/>
    <property type="molecule type" value="Genomic_DNA"/>
</dbReference>